<evidence type="ECO:0008006" key="2">
    <source>
        <dbReference type="Google" id="ProtNLM"/>
    </source>
</evidence>
<evidence type="ECO:0000313" key="1">
    <source>
        <dbReference type="EMBL" id="QJA73136.1"/>
    </source>
</evidence>
<gene>
    <name evidence="1" type="ORF">MM415A02457_0002</name>
</gene>
<dbReference type="EMBL" id="MT142005">
    <property type="protein sequence ID" value="QJA73136.1"/>
    <property type="molecule type" value="Genomic_DNA"/>
</dbReference>
<reference evidence="1" key="1">
    <citation type="submission" date="2020-03" db="EMBL/GenBank/DDBJ databases">
        <title>The deep terrestrial virosphere.</title>
        <authorList>
            <person name="Holmfeldt K."/>
            <person name="Nilsson E."/>
            <person name="Simone D."/>
            <person name="Lopez-Fernandez M."/>
            <person name="Wu X."/>
            <person name="de Brujin I."/>
            <person name="Lundin D."/>
            <person name="Andersson A."/>
            <person name="Bertilsson S."/>
            <person name="Dopson M."/>
        </authorList>
    </citation>
    <scope>NUCLEOTIDE SEQUENCE</scope>
    <source>
        <strain evidence="1">MM415A02457</strain>
    </source>
</reference>
<dbReference type="AlphaFoldDB" id="A0A6M3JT00"/>
<dbReference type="SUPFAM" id="SSF56300">
    <property type="entry name" value="Metallo-dependent phosphatases"/>
    <property type="match status" value="1"/>
</dbReference>
<proteinExistence type="predicted"/>
<organism evidence="1">
    <name type="scientific">viral metagenome</name>
    <dbReference type="NCBI Taxonomy" id="1070528"/>
    <lineage>
        <taxon>unclassified sequences</taxon>
        <taxon>metagenomes</taxon>
        <taxon>organismal metagenomes</taxon>
    </lineage>
</organism>
<protein>
    <recommendedName>
        <fullName evidence="2">Calcineurin-like phosphoesterase</fullName>
    </recommendedName>
</protein>
<accession>A0A6M3JT00</accession>
<name>A0A6M3JT00_9ZZZZ</name>
<dbReference type="InterPro" id="IPR029052">
    <property type="entry name" value="Metallo-depent_PP-like"/>
</dbReference>
<sequence>MEVRIWNQKYTAKSTMFRLYPVGDIHAGTLHCAEDKIKKQVKIINDDPFGIWIGMGDYGEFIVGNDPRFDIGVIADWVQPDDIAESQREWLFNLWKPIASKCVGLIEGNHEDSMRLHFKGDVQSHLCKDLGVPNLGYSCFVRFRFQRTTTESHMFVGHFEHGSGGALTEGGKLNRLKRGLYAFDADLYGMGHLHDIYSHSPPYITLSHTNEIVSRNRAAAITGAWVRTYTQGVRANYAEKRGYPPAHLGCPVFHITPYIREITVEG</sequence>